<dbReference type="Proteomes" id="UP000541154">
    <property type="component" value="Unassembled WGS sequence"/>
</dbReference>
<dbReference type="EMBL" id="SPNV01000274">
    <property type="protein sequence ID" value="KAF5857133.1"/>
    <property type="molecule type" value="Genomic_DNA"/>
</dbReference>
<dbReference type="AlphaFoldDB" id="A0A8H6E3I1"/>
<organism evidence="1 2">
    <name type="scientific">Petromyces alliaceus</name>
    <name type="common">Aspergillus alliaceus</name>
    <dbReference type="NCBI Taxonomy" id="209559"/>
    <lineage>
        <taxon>Eukaryota</taxon>
        <taxon>Fungi</taxon>
        <taxon>Dikarya</taxon>
        <taxon>Ascomycota</taxon>
        <taxon>Pezizomycotina</taxon>
        <taxon>Eurotiomycetes</taxon>
        <taxon>Eurotiomycetidae</taxon>
        <taxon>Eurotiales</taxon>
        <taxon>Aspergillaceae</taxon>
        <taxon>Aspergillus</taxon>
        <taxon>Aspergillus subgen. Circumdati</taxon>
    </lineage>
</organism>
<keyword evidence="2" id="KW-1185">Reference proteome</keyword>
<proteinExistence type="predicted"/>
<reference evidence="1 2" key="1">
    <citation type="submission" date="2019-04" db="EMBL/GenBank/DDBJ databases">
        <title>Aspergillus burnettii sp. nov., novel species from soil in southeast Queensland.</title>
        <authorList>
            <person name="Gilchrist C.L.M."/>
            <person name="Pitt J.I."/>
            <person name="Lange L."/>
            <person name="Lacey H.J."/>
            <person name="Vuong D."/>
            <person name="Midgley D.J."/>
            <person name="Greenfield P."/>
            <person name="Bradbury M."/>
            <person name="Lacey E."/>
            <person name="Busk P.K."/>
            <person name="Pilgaard B."/>
            <person name="Chooi Y.H."/>
            <person name="Piggott A.M."/>
        </authorList>
    </citation>
    <scope>NUCLEOTIDE SEQUENCE [LARGE SCALE GENOMIC DNA]</scope>
    <source>
        <strain evidence="1 2">FRR 5400</strain>
    </source>
</reference>
<name>A0A8H6E3I1_PETAA</name>
<evidence type="ECO:0000313" key="2">
    <source>
        <dbReference type="Proteomes" id="UP000541154"/>
    </source>
</evidence>
<gene>
    <name evidence="1" type="ORF">ETB97_006213</name>
</gene>
<sequence>MRPNPPRADINHPRPPRRMNLLHNIRRLYSRDIQIDLVLQPHRSLDLHREQIPLVLQPLLQPVDPEIPRFLQERKILAIVVPVGVVVEDPAHAAAEVSDDILEQARISVNIIWAVQLLGIPTPG</sequence>
<protein>
    <submittedName>
        <fullName evidence="1">Uncharacterized protein</fullName>
    </submittedName>
</protein>
<comment type="caution">
    <text evidence="1">The sequence shown here is derived from an EMBL/GenBank/DDBJ whole genome shotgun (WGS) entry which is preliminary data.</text>
</comment>
<accession>A0A8H6E3I1</accession>
<evidence type="ECO:0000313" key="1">
    <source>
        <dbReference type="EMBL" id="KAF5857133.1"/>
    </source>
</evidence>